<feature type="domain" description="Centromere protein CENP-B C-terminal" evidence="1">
    <location>
        <begin position="57"/>
        <end position="117"/>
    </location>
</feature>
<dbReference type="InterPro" id="IPR015115">
    <property type="entry name" value="CenpB_C"/>
</dbReference>
<dbReference type="Proteomes" id="UP001148838">
    <property type="component" value="Unassembled WGS sequence"/>
</dbReference>
<gene>
    <name evidence="2" type="ORF">ANN_26748</name>
</gene>
<reference evidence="2 3" key="1">
    <citation type="journal article" date="2022" name="Allergy">
        <title>Genome assembly and annotation of Periplaneta americana reveal a comprehensive cockroach allergen profile.</title>
        <authorList>
            <person name="Wang L."/>
            <person name="Xiong Q."/>
            <person name="Saelim N."/>
            <person name="Wang L."/>
            <person name="Nong W."/>
            <person name="Wan A.T."/>
            <person name="Shi M."/>
            <person name="Liu X."/>
            <person name="Cao Q."/>
            <person name="Hui J.H.L."/>
            <person name="Sookrung N."/>
            <person name="Leung T.F."/>
            <person name="Tungtrongchitr A."/>
            <person name="Tsui S.K.W."/>
        </authorList>
    </citation>
    <scope>NUCLEOTIDE SEQUENCE [LARGE SCALE GENOMIC DNA]</scope>
    <source>
        <strain evidence="2">PWHHKU_190912</strain>
    </source>
</reference>
<name>A0ABQ8RZ79_PERAM</name>
<proteinExistence type="predicted"/>
<evidence type="ECO:0000313" key="3">
    <source>
        <dbReference type="Proteomes" id="UP001148838"/>
    </source>
</evidence>
<protein>
    <recommendedName>
        <fullName evidence="1">Centromere protein CENP-B C-terminal domain-containing protein</fullName>
    </recommendedName>
</protein>
<accession>A0ABQ8RZ79</accession>
<sequence length="240" mass="27000">MSEVNRNDEDEDWTQLEAGTAGDDFDAYVSVEQKLAACGVLSVEEMCEEVASGCSMEEGQVDSDDNDEVDPKPVPSFQEALSAFEIMRVFIYAHEIADRDQVNIINIEKLLFSLKSKGAKPKSAVVQETLKTTTNSVVEEVFLSLKQNFTETCCSLKSVIVKSQLCNTTMRTLQPRKTLDSTMTNQLWSKKYEINGNQHGVGPCRRILLSGTSYPIQFFCRERSLLLLQVSEIRTVNDYR</sequence>
<comment type="caution">
    <text evidence="2">The sequence shown here is derived from an EMBL/GenBank/DDBJ whole genome shotgun (WGS) entry which is preliminary data.</text>
</comment>
<evidence type="ECO:0000259" key="1">
    <source>
        <dbReference type="Pfam" id="PF09026"/>
    </source>
</evidence>
<dbReference type="Pfam" id="PF09026">
    <property type="entry name" value="CENP-B_dimeris"/>
    <property type="match status" value="1"/>
</dbReference>
<dbReference type="EMBL" id="JAJSOF020000039">
    <property type="protein sequence ID" value="KAJ4426949.1"/>
    <property type="molecule type" value="Genomic_DNA"/>
</dbReference>
<keyword evidence="3" id="KW-1185">Reference proteome</keyword>
<evidence type="ECO:0000313" key="2">
    <source>
        <dbReference type="EMBL" id="KAJ4426949.1"/>
    </source>
</evidence>
<organism evidence="2 3">
    <name type="scientific">Periplaneta americana</name>
    <name type="common">American cockroach</name>
    <name type="synonym">Blatta americana</name>
    <dbReference type="NCBI Taxonomy" id="6978"/>
    <lineage>
        <taxon>Eukaryota</taxon>
        <taxon>Metazoa</taxon>
        <taxon>Ecdysozoa</taxon>
        <taxon>Arthropoda</taxon>
        <taxon>Hexapoda</taxon>
        <taxon>Insecta</taxon>
        <taxon>Pterygota</taxon>
        <taxon>Neoptera</taxon>
        <taxon>Polyneoptera</taxon>
        <taxon>Dictyoptera</taxon>
        <taxon>Blattodea</taxon>
        <taxon>Blattoidea</taxon>
        <taxon>Blattidae</taxon>
        <taxon>Blattinae</taxon>
        <taxon>Periplaneta</taxon>
    </lineage>
</organism>